<dbReference type="Proteomes" id="UP000198658">
    <property type="component" value="Unassembled WGS sequence"/>
</dbReference>
<accession>A0A1H4BK62</accession>
<dbReference type="InterPro" id="IPR029000">
    <property type="entry name" value="Cyclophilin-like_dom_sf"/>
</dbReference>
<organism evidence="5 6">
    <name type="scientific">Microbulbifer marinus</name>
    <dbReference type="NCBI Taxonomy" id="658218"/>
    <lineage>
        <taxon>Bacteria</taxon>
        <taxon>Pseudomonadati</taxon>
        <taxon>Pseudomonadota</taxon>
        <taxon>Gammaproteobacteria</taxon>
        <taxon>Cellvibrionales</taxon>
        <taxon>Microbulbiferaceae</taxon>
        <taxon>Microbulbifer</taxon>
    </lineage>
</organism>
<dbReference type="OrthoDB" id="9778567at2"/>
<sequence>MKPSFTIAANGDSALDIRFDAVPSEDLSRRIIALEQAIEARDWNCIQDLIPAYQCLTICFDPLGCDRAELISDVEALAQKLLTGQPKLAKPSRLIRIPVCYEAEFAPDMPRVSEYTGLSAEEIISRHCAPHYLVHMLGFSPGFLYLGGLDPALHCPRKETPAVSVPAGAVGIGGSQTGIYPQATPGGWQIIGRTPLQLFRPQCQLPFVAEPLDRVEFYPIDRKQFEQSEPNTLEVIPLEPAQ</sequence>
<dbReference type="AlphaFoldDB" id="A0A1H4BK62"/>
<dbReference type="Gene3D" id="3.30.1360.40">
    <property type="match status" value="1"/>
</dbReference>
<dbReference type="EMBL" id="FNQO01000006">
    <property type="protein sequence ID" value="SEA48486.1"/>
    <property type="molecule type" value="Genomic_DNA"/>
</dbReference>
<dbReference type="NCBIfam" id="TIGR00370">
    <property type="entry name" value="5-oxoprolinase subunit PxpB"/>
    <property type="match status" value="1"/>
</dbReference>
<dbReference type="Gene3D" id="2.40.100.10">
    <property type="entry name" value="Cyclophilin-like"/>
    <property type="match status" value="1"/>
</dbReference>
<dbReference type="GO" id="GO:0016787">
    <property type="term" value="F:hydrolase activity"/>
    <property type="evidence" value="ECO:0007669"/>
    <property type="project" value="UniProtKB-KW"/>
</dbReference>
<dbReference type="SUPFAM" id="SSF50891">
    <property type="entry name" value="Cyclophilin-like"/>
    <property type="match status" value="1"/>
</dbReference>
<dbReference type="STRING" id="658218.SAMN05216562_3327"/>
<evidence type="ECO:0000313" key="6">
    <source>
        <dbReference type="Proteomes" id="UP000198658"/>
    </source>
</evidence>
<name>A0A1H4BK62_9GAMM</name>
<dbReference type="Pfam" id="PF02682">
    <property type="entry name" value="CT_C_D"/>
    <property type="match status" value="1"/>
</dbReference>
<dbReference type="PANTHER" id="PTHR34698:SF2">
    <property type="entry name" value="5-OXOPROLINASE SUBUNIT B"/>
    <property type="match status" value="1"/>
</dbReference>
<evidence type="ECO:0000256" key="3">
    <source>
        <dbReference type="ARBA" id="ARBA00022840"/>
    </source>
</evidence>
<feature type="domain" description="Carboxyltransferase" evidence="4">
    <location>
        <begin position="5"/>
        <end position="209"/>
    </location>
</feature>
<dbReference type="SUPFAM" id="SSF160467">
    <property type="entry name" value="PH0987 N-terminal domain-like"/>
    <property type="match status" value="1"/>
</dbReference>
<gene>
    <name evidence="5" type="ORF">SAMN05216562_3327</name>
</gene>
<dbReference type="InterPro" id="IPR003833">
    <property type="entry name" value="CT_C_D"/>
</dbReference>
<dbReference type="InterPro" id="IPR010016">
    <property type="entry name" value="PxpB"/>
</dbReference>
<keyword evidence="1" id="KW-0547">Nucleotide-binding</keyword>
<reference evidence="6" key="1">
    <citation type="submission" date="2016-10" db="EMBL/GenBank/DDBJ databases">
        <authorList>
            <person name="Varghese N."/>
            <person name="Submissions S."/>
        </authorList>
    </citation>
    <scope>NUCLEOTIDE SEQUENCE [LARGE SCALE GENOMIC DNA]</scope>
    <source>
        <strain evidence="6">CGMCC 1.10657</strain>
    </source>
</reference>
<dbReference type="SMART" id="SM00796">
    <property type="entry name" value="AHS1"/>
    <property type="match status" value="1"/>
</dbReference>
<dbReference type="PANTHER" id="PTHR34698">
    <property type="entry name" value="5-OXOPROLINASE SUBUNIT B"/>
    <property type="match status" value="1"/>
</dbReference>
<evidence type="ECO:0000256" key="2">
    <source>
        <dbReference type="ARBA" id="ARBA00022801"/>
    </source>
</evidence>
<keyword evidence="2" id="KW-0378">Hydrolase</keyword>
<proteinExistence type="predicted"/>
<evidence type="ECO:0000313" key="5">
    <source>
        <dbReference type="EMBL" id="SEA48486.1"/>
    </source>
</evidence>
<protein>
    <submittedName>
        <fullName evidence="5">Sensor histidine kinase inhibitor, KipI family</fullName>
    </submittedName>
</protein>
<dbReference type="GO" id="GO:0005524">
    <property type="term" value="F:ATP binding"/>
    <property type="evidence" value="ECO:0007669"/>
    <property type="project" value="UniProtKB-KW"/>
</dbReference>
<dbReference type="RefSeq" id="WP_091391170.1">
    <property type="nucleotide sequence ID" value="NZ_FNQO01000006.1"/>
</dbReference>
<evidence type="ECO:0000256" key="1">
    <source>
        <dbReference type="ARBA" id="ARBA00022741"/>
    </source>
</evidence>
<keyword evidence="3" id="KW-0067">ATP-binding</keyword>
<keyword evidence="6" id="KW-1185">Reference proteome</keyword>
<evidence type="ECO:0000259" key="4">
    <source>
        <dbReference type="SMART" id="SM00796"/>
    </source>
</evidence>